<organism evidence="1">
    <name type="scientific">Rhizophora mucronata</name>
    <name type="common">Asiatic mangrove</name>
    <dbReference type="NCBI Taxonomy" id="61149"/>
    <lineage>
        <taxon>Eukaryota</taxon>
        <taxon>Viridiplantae</taxon>
        <taxon>Streptophyta</taxon>
        <taxon>Embryophyta</taxon>
        <taxon>Tracheophyta</taxon>
        <taxon>Spermatophyta</taxon>
        <taxon>Magnoliopsida</taxon>
        <taxon>eudicotyledons</taxon>
        <taxon>Gunneridae</taxon>
        <taxon>Pentapetalae</taxon>
        <taxon>rosids</taxon>
        <taxon>fabids</taxon>
        <taxon>Malpighiales</taxon>
        <taxon>Rhizophoraceae</taxon>
        <taxon>Rhizophora</taxon>
    </lineage>
</organism>
<accession>A0A2P2IXY3</accession>
<name>A0A2P2IXY3_RHIMU</name>
<dbReference type="EMBL" id="GGEC01005603">
    <property type="protein sequence ID" value="MBW86086.1"/>
    <property type="molecule type" value="Transcribed_RNA"/>
</dbReference>
<sequence length="34" mass="4134">MRSRCIKSLKSPIDKIQKLDQTYNVHRLHNRLKL</sequence>
<proteinExistence type="predicted"/>
<protein>
    <submittedName>
        <fullName evidence="1">Uncharacterized protein</fullName>
    </submittedName>
</protein>
<evidence type="ECO:0000313" key="1">
    <source>
        <dbReference type="EMBL" id="MBW86086.1"/>
    </source>
</evidence>
<dbReference type="AlphaFoldDB" id="A0A2P2IXY3"/>
<reference evidence="1" key="1">
    <citation type="submission" date="2018-02" db="EMBL/GenBank/DDBJ databases">
        <title>Rhizophora mucronata_Transcriptome.</title>
        <authorList>
            <person name="Meera S.P."/>
            <person name="Sreeshan A."/>
            <person name="Augustine A."/>
        </authorList>
    </citation>
    <scope>NUCLEOTIDE SEQUENCE</scope>
    <source>
        <tissue evidence="1">Leaf</tissue>
    </source>
</reference>